<reference evidence="9 10" key="1">
    <citation type="submission" date="2019-07" db="EMBL/GenBank/DDBJ databases">
        <title>De Novo Assembly of kiwifruit Actinidia rufa.</title>
        <authorList>
            <person name="Sugita-Konishi S."/>
            <person name="Sato K."/>
            <person name="Mori E."/>
            <person name="Abe Y."/>
            <person name="Kisaki G."/>
            <person name="Hamano K."/>
            <person name="Suezawa K."/>
            <person name="Otani M."/>
            <person name="Fukuda T."/>
            <person name="Manabe T."/>
            <person name="Gomi K."/>
            <person name="Tabuchi M."/>
            <person name="Akimitsu K."/>
            <person name="Kataoka I."/>
        </authorList>
    </citation>
    <scope>NUCLEOTIDE SEQUENCE [LARGE SCALE GENOMIC DNA]</scope>
    <source>
        <strain evidence="10">cv. Fuchu</strain>
    </source>
</reference>
<dbReference type="EMBL" id="BJWL01000026">
    <property type="protein sequence ID" value="GFZ17707.1"/>
    <property type="molecule type" value="Genomic_DNA"/>
</dbReference>
<keyword evidence="2 6" id="KW-0812">Transmembrane</keyword>
<feature type="transmembrane region" description="Helical" evidence="6">
    <location>
        <begin position="377"/>
        <end position="396"/>
    </location>
</feature>
<evidence type="ECO:0000256" key="6">
    <source>
        <dbReference type="SAM" id="Phobius"/>
    </source>
</evidence>
<sequence length="530" mass="60071">MHLEPASYRQDGRTYGNVSNLDFDELLRPHGYRASFMSFVDHVLRFHNFPCIKTFREKGYVGIHVSRLHTWISVAIDRCVQEIDIESYPFQYLSLPSKLFTSKTLVSLKLFSDLEIDFSGSVYLPNLKVLHISLHYPGNDLTQQLFSSYPLLEDLHIRANVKNDEEIIFNVCSPALNKLEFRLGVFVDDEYFQRGVMYSESKAVVNAPLLEDLTIADDYLAGKKQDADPLFMILEGITSVKFLTLAATTMGLPLFPNLAYLELHGHIGYSWRRLPDLLCNVPNLVTLVLAKEPTPEHEKWIQNFRWTEPQETPTCLLSHLETISMTGFKGKDDELDLLKYFLKYGKALEKSANAHRPLQHRPGYWFTVALIDRMGRFAIQILGFSMMTIFMFALSIPYTHWTHPDNRIGFVATYSLTFFFANFGPNATTFVVPAEIFPARLRSTCHGISAASGKLGVIVGAFGFLYLAQNQDKAEADAGYHAGIGVRKSLIDLGVINFLGTLFTFLVPESKGKSLEEMSGENEELEEPDQ</sequence>
<evidence type="ECO:0000313" key="10">
    <source>
        <dbReference type="Proteomes" id="UP000585474"/>
    </source>
</evidence>
<dbReference type="InterPro" id="IPR055411">
    <property type="entry name" value="LRR_FXL15/At3g58940/PEG3-like"/>
</dbReference>
<keyword evidence="4 6" id="KW-0472">Membrane</keyword>
<dbReference type="InterPro" id="IPR050232">
    <property type="entry name" value="FBL13/AtMIF1-like"/>
</dbReference>
<dbReference type="InterPro" id="IPR006566">
    <property type="entry name" value="FBD"/>
</dbReference>
<feature type="transmembrane region" description="Helical" evidence="6">
    <location>
        <begin position="408"/>
        <end position="427"/>
    </location>
</feature>
<dbReference type="Gene3D" id="1.20.1250.20">
    <property type="entry name" value="MFS general substrate transporter like domains"/>
    <property type="match status" value="1"/>
</dbReference>
<evidence type="ECO:0000256" key="4">
    <source>
        <dbReference type="ARBA" id="ARBA00023136"/>
    </source>
</evidence>
<keyword evidence="3 6" id="KW-1133">Transmembrane helix</keyword>
<evidence type="ECO:0000256" key="3">
    <source>
        <dbReference type="ARBA" id="ARBA00022989"/>
    </source>
</evidence>
<feature type="transmembrane region" description="Helical" evidence="6">
    <location>
        <begin position="447"/>
        <end position="468"/>
    </location>
</feature>
<evidence type="ECO:0000313" key="9">
    <source>
        <dbReference type="EMBL" id="GFZ17707.1"/>
    </source>
</evidence>
<feature type="domain" description="F-box/LRR-repeat protein 15/At3g58940/PEG3-like LRR" evidence="8">
    <location>
        <begin position="69"/>
        <end position="224"/>
    </location>
</feature>
<protein>
    <submittedName>
        <fullName evidence="9">Phosphate transporter 14</fullName>
    </submittedName>
</protein>
<accession>A0A7J0H3M8</accession>
<evidence type="ECO:0000256" key="5">
    <source>
        <dbReference type="ARBA" id="ARBA00044504"/>
    </source>
</evidence>
<organism evidence="9 10">
    <name type="scientific">Actinidia rufa</name>
    <dbReference type="NCBI Taxonomy" id="165716"/>
    <lineage>
        <taxon>Eukaryota</taxon>
        <taxon>Viridiplantae</taxon>
        <taxon>Streptophyta</taxon>
        <taxon>Embryophyta</taxon>
        <taxon>Tracheophyta</taxon>
        <taxon>Spermatophyta</taxon>
        <taxon>Magnoliopsida</taxon>
        <taxon>eudicotyledons</taxon>
        <taxon>Gunneridae</taxon>
        <taxon>Pentapetalae</taxon>
        <taxon>asterids</taxon>
        <taxon>Ericales</taxon>
        <taxon>Actinidiaceae</taxon>
        <taxon>Actinidia</taxon>
    </lineage>
</organism>
<dbReference type="Proteomes" id="UP000585474">
    <property type="component" value="Unassembled WGS sequence"/>
</dbReference>
<dbReference type="InterPro" id="IPR036259">
    <property type="entry name" value="MFS_trans_sf"/>
</dbReference>
<dbReference type="Pfam" id="PF00083">
    <property type="entry name" value="Sugar_tr"/>
    <property type="match status" value="1"/>
</dbReference>
<name>A0A7J0H3M8_9ERIC</name>
<dbReference type="SUPFAM" id="SSF52047">
    <property type="entry name" value="RNI-like"/>
    <property type="match status" value="1"/>
</dbReference>
<evidence type="ECO:0000256" key="2">
    <source>
        <dbReference type="ARBA" id="ARBA00022692"/>
    </source>
</evidence>
<keyword evidence="10" id="KW-1185">Reference proteome</keyword>
<dbReference type="PANTHER" id="PTHR31900:SF34">
    <property type="entry name" value="EMB|CAB62440.1-RELATED"/>
    <property type="match status" value="1"/>
</dbReference>
<comment type="caution">
    <text evidence="9">The sequence shown here is derived from an EMBL/GenBank/DDBJ whole genome shotgun (WGS) entry which is preliminary data.</text>
</comment>
<proteinExistence type="inferred from homology"/>
<dbReference type="GO" id="GO:0016020">
    <property type="term" value="C:membrane"/>
    <property type="evidence" value="ECO:0007669"/>
    <property type="project" value="UniProtKB-SubCell"/>
</dbReference>
<evidence type="ECO:0000259" key="8">
    <source>
        <dbReference type="Pfam" id="PF24758"/>
    </source>
</evidence>
<dbReference type="AlphaFoldDB" id="A0A7J0H3M8"/>
<feature type="transmembrane region" description="Helical" evidence="6">
    <location>
        <begin position="489"/>
        <end position="508"/>
    </location>
</feature>
<comment type="similarity">
    <text evidence="5">Belongs to the major facilitator superfamily. Phosphate:H(+) symporter (TC 2.A.1.9) family.</text>
</comment>
<dbReference type="PANTHER" id="PTHR31900">
    <property type="entry name" value="F-BOX/RNI SUPERFAMILY PROTEIN-RELATED"/>
    <property type="match status" value="1"/>
</dbReference>
<dbReference type="Pfam" id="PF24758">
    <property type="entry name" value="LRR_At5g56370"/>
    <property type="match status" value="1"/>
</dbReference>
<dbReference type="GO" id="GO:0022857">
    <property type="term" value="F:transmembrane transporter activity"/>
    <property type="evidence" value="ECO:0007669"/>
    <property type="project" value="InterPro"/>
</dbReference>
<dbReference type="Pfam" id="PF08387">
    <property type="entry name" value="FBD"/>
    <property type="match status" value="1"/>
</dbReference>
<dbReference type="SUPFAM" id="SSF103473">
    <property type="entry name" value="MFS general substrate transporter"/>
    <property type="match status" value="1"/>
</dbReference>
<evidence type="ECO:0000256" key="1">
    <source>
        <dbReference type="ARBA" id="ARBA00004370"/>
    </source>
</evidence>
<feature type="domain" description="FBD" evidence="7">
    <location>
        <begin position="309"/>
        <end position="350"/>
    </location>
</feature>
<dbReference type="OrthoDB" id="1298252at2759"/>
<dbReference type="InterPro" id="IPR005828">
    <property type="entry name" value="MFS_sugar_transport-like"/>
</dbReference>
<evidence type="ECO:0000259" key="7">
    <source>
        <dbReference type="Pfam" id="PF08387"/>
    </source>
</evidence>
<gene>
    <name evidence="9" type="ORF">Acr_26g0009770</name>
</gene>
<comment type="subcellular location">
    <subcellularLocation>
        <location evidence="1">Membrane</location>
    </subcellularLocation>
</comment>